<keyword evidence="5" id="KW-1185">Reference proteome</keyword>
<dbReference type="KEGG" id="gms:SOIL9_66470"/>
<evidence type="ECO:0000313" key="5">
    <source>
        <dbReference type="Proteomes" id="UP000464178"/>
    </source>
</evidence>
<dbReference type="GO" id="GO:0005509">
    <property type="term" value="F:calcium ion binding"/>
    <property type="evidence" value="ECO:0007669"/>
    <property type="project" value="InterPro"/>
</dbReference>
<keyword evidence="2" id="KW-0732">Signal</keyword>
<proteinExistence type="predicted"/>
<dbReference type="Pfam" id="PF13202">
    <property type="entry name" value="EF-hand_5"/>
    <property type="match status" value="2"/>
</dbReference>
<feature type="region of interest" description="Disordered" evidence="1">
    <location>
        <begin position="178"/>
        <end position="234"/>
    </location>
</feature>
<sequence>MRMAALALFVGGLLAVGSFINAQPPGGGKGGKGGDKGAKGGFGGPGGGRASSAEEMVTRLMAFDKNNDGKLSKDEVTDERLKPLFDRADANKKGVLTKDELTAFFTKEMGAFGAGGPGGPGGPGGGFGMGGGFGPPALGQVMPVFLQDQLKLTDAQKKQLEAIQKDVDAKLEKLMTEEQRKTFKAMKERGPGGPGGPGGFPGGPGGFPGGPGGPGGFPGGPGGPGGNPPPPPER</sequence>
<feature type="compositionally biased region" description="Gly residues" evidence="1">
    <location>
        <begin position="191"/>
        <end position="225"/>
    </location>
</feature>
<evidence type="ECO:0000256" key="2">
    <source>
        <dbReference type="SAM" id="SignalP"/>
    </source>
</evidence>
<gene>
    <name evidence="4" type="ORF">SOIL9_66470</name>
</gene>
<dbReference type="EMBL" id="LR593886">
    <property type="protein sequence ID" value="VTR91067.1"/>
    <property type="molecule type" value="Genomic_DNA"/>
</dbReference>
<feature type="compositionally biased region" description="Gly residues" evidence="1">
    <location>
        <begin position="39"/>
        <end position="49"/>
    </location>
</feature>
<accession>A0A6P2CR81</accession>
<protein>
    <recommendedName>
        <fullName evidence="3">EF-hand domain-containing protein</fullName>
    </recommendedName>
</protein>
<feature type="signal peptide" evidence="2">
    <location>
        <begin position="1"/>
        <end position="22"/>
    </location>
</feature>
<organism evidence="4 5">
    <name type="scientific">Gemmata massiliana</name>
    <dbReference type="NCBI Taxonomy" id="1210884"/>
    <lineage>
        <taxon>Bacteria</taxon>
        <taxon>Pseudomonadati</taxon>
        <taxon>Planctomycetota</taxon>
        <taxon>Planctomycetia</taxon>
        <taxon>Gemmatales</taxon>
        <taxon>Gemmataceae</taxon>
        <taxon>Gemmata</taxon>
    </lineage>
</organism>
<dbReference type="Proteomes" id="UP000464178">
    <property type="component" value="Chromosome"/>
</dbReference>
<dbReference type="AlphaFoldDB" id="A0A6P2CR81"/>
<dbReference type="InterPro" id="IPR011992">
    <property type="entry name" value="EF-hand-dom_pair"/>
</dbReference>
<name>A0A6P2CR81_9BACT</name>
<dbReference type="InterPro" id="IPR002048">
    <property type="entry name" value="EF_hand_dom"/>
</dbReference>
<feature type="domain" description="EF-hand" evidence="3">
    <location>
        <begin position="76"/>
        <end position="111"/>
    </location>
</feature>
<dbReference type="RefSeq" id="WP_197909444.1">
    <property type="nucleotide sequence ID" value="NZ_LR593886.1"/>
</dbReference>
<evidence type="ECO:0000313" key="4">
    <source>
        <dbReference type="EMBL" id="VTR91067.1"/>
    </source>
</evidence>
<evidence type="ECO:0000259" key="3">
    <source>
        <dbReference type="PROSITE" id="PS50222"/>
    </source>
</evidence>
<dbReference type="Gene3D" id="1.10.238.10">
    <property type="entry name" value="EF-hand"/>
    <property type="match status" value="1"/>
</dbReference>
<feature type="region of interest" description="Disordered" evidence="1">
    <location>
        <begin position="26"/>
        <end position="51"/>
    </location>
</feature>
<feature type="chain" id="PRO_5027017340" description="EF-hand domain-containing protein" evidence="2">
    <location>
        <begin position="23"/>
        <end position="234"/>
    </location>
</feature>
<dbReference type="SUPFAM" id="SSF47473">
    <property type="entry name" value="EF-hand"/>
    <property type="match status" value="1"/>
</dbReference>
<reference evidence="4 5" key="1">
    <citation type="submission" date="2019-05" db="EMBL/GenBank/DDBJ databases">
        <authorList>
            <consortium name="Science for Life Laboratories"/>
        </authorList>
    </citation>
    <scope>NUCLEOTIDE SEQUENCE [LARGE SCALE GENOMIC DNA]</scope>
    <source>
        <strain evidence="4">Soil9</strain>
    </source>
</reference>
<feature type="compositionally biased region" description="Basic and acidic residues" evidence="1">
    <location>
        <begin position="178"/>
        <end position="190"/>
    </location>
</feature>
<dbReference type="PROSITE" id="PS50222">
    <property type="entry name" value="EF_HAND_2"/>
    <property type="match status" value="1"/>
</dbReference>
<evidence type="ECO:0000256" key="1">
    <source>
        <dbReference type="SAM" id="MobiDB-lite"/>
    </source>
</evidence>